<dbReference type="Gene3D" id="3.40.50.300">
    <property type="entry name" value="P-loop containing nucleotide triphosphate hydrolases"/>
    <property type="match status" value="1"/>
</dbReference>
<keyword evidence="3" id="KW-0347">Helicase</keyword>
<keyword evidence="6" id="KW-0812">Transmembrane</keyword>
<dbReference type="InterPro" id="IPR027417">
    <property type="entry name" value="P-loop_NTPase"/>
</dbReference>
<keyword evidence="9" id="KW-1185">Reference proteome</keyword>
<evidence type="ECO:0000256" key="5">
    <source>
        <dbReference type="ARBA" id="ARBA00034923"/>
    </source>
</evidence>
<organism evidence="8 9">
    <name type="scientific">Rarispira pelagica</name>
    <dbReference type="NCBI Taxonomy" id="3141764"/>
    <lineage>
        <taxon>Bacteria</taxon>
        <taxon>Pseudomonadati</taxon>
        <taxon>Spirochaetota</taxon>
        <taxon>Spirochaetia</taxon>
        <taxon>Winmispirales</taxon>
        <taxon>Winmispiraceae</taxon>
        <taxon>Rarispira</taxon>
    </lineage>
</organism>
<accession>A0ABU9UG27</accession>
<dbReference type="Proteomes" id="UP001466331">
    <property type="component" value="Unassembled WGS sequence"/>
</dbReference>
<evidence type="ECO:0000259" key="7">
    <source>
        <dbReference type="Pfam" id="PF00580"/>
    </source>
</evidence>
<evidence type="ECO:0000313" key="8">
    <source>
        <dbReference type="EMBL" id="MEM5948940.1"/>
    </source>
</evidence>
<evidence type="ECO:0000256" key="2">
    <source>
        <dbReference type="ARBA" id="ARBA00022801"/>
    </source>
</evidence>
<dbReference type="PANTHER" id="PTHR11070:SF2">
    <property type="entry name" value="ATP-DEPENDENT DNA HELICASE SRS2"/>
    <property type="match status" value="1"/>
</dbReference>
<dbReference type="RefSeq" id="WP_420070392.1">
    <property type="nucleotide sequence ID" value="NZ_JBCHKQ010000007.1"/>
</dbReference>
<evidence type="ECO:0000256" key="4">
    <source>
        <dbReference type="ARBA" id="ARBA00022840"/>
    </source>
</evidence>
<dbReference type="SUPFAM" id="SSF52540">
    <property type="entry name" value="P-loop containing nucleoside triphosphate hydrolases"/>
    <property type="match status" value="1"/>
</dbReference>
<reference evidence="8 9" key="1">
    <citation type="submission" date="2024-03" db="EMBL/GenBank/DDBJ databases">
        <title>Ignisphaera cupida sp. nov., a hyperthermophilic hydrolytic archaeon from a hot spring of Kamchatka, and proposal of Ignisphaeraceae fam. nov.</title>
        <authorList>
            <person name="Podosokorskaya O.A."/>
            <person name="Elcheninov A.G."/>
            <person name="Maltseva A.I."/>
            <person name="Zayulina K.S."/>
            <person name="Novikov A."/>
            <person name="Merkel A.Y."/>
        </authorList>
    </citation>
    <scope>NUCLEOTIDE SEQUENCE [LARGE SCALE GENOMIC DNA]</scope>
    <source>
        <strain evidence="8 9">38H-sp</strain>
    </source>
</reference>
<evidence type="ECO:0000256" key="3">
    <source>
        <dbReference type="ARBA" id="ARBA00022806"/>
    </source>
</evidence>
<gene>
    <name evidence="8" type="ORF">WKV44_10355</name>
</gene>
<dbReference type="InterPro" id="IPR014016">
    <property type="entry name" value="UvrD-like_ATP-bd"/>
</dbReference>
<keyword evidence="6" id="KW-1133">Transmembrane helix</keyword>
<proteinExistence type="predicted"/>
<protein>
    <recommendedName>
        <fullName evidence="5">DNA 3'-5' helicase II</fullName>
    </recommendedName>
</protein>
<comment type="caution">
    <text evidence="8">The sequence shown here is derived from an EMBL/GenBank/DDBJ whole genome shotgun (WGS) entry which is preliminary data.</text>
</comment>
<keyword evidence="1" id="KW-0547">Nucleotide-binding</keyword>
<evidence type="ECO:0000256" key="6">
    <source>
        <dbReference type="SAM" id="Phobius"/>
    </source>
</evidence>
<dbReference type="PANTHER" id="PTHR11070">
    <property type="entry name" value="UVRD / RECB / PCRA DNA HELICASE FAMILY MEMBER"/>
    <property type="match status" value="1"/>
</dbReference>
<keyword evidence="4" id="KW-0067">ATP-binding</keyword>
<dbReference type="EMBL" id="JBCHKQ010000007">
    <property type="protein sequence ID" value="MEM5948940.1"/>
    <property type="molecule type" value="Genomic_DNA"/>
</dbReference>
<evidence type="ECO:0000256" key="1">
    <source>
        <dbReference type="ARBA" id="ARBA00022741"/>
    </source>
</evidence>
<dbReference type="InterPro" id="IPR000212">
    <property type="entry name" value="DNA_helicase_UvrD/REP"/>
</dbReference>
<feature type="domain" description="UvrD-like helicase ATP-binding" evidence="7">
    <location>
        <begin position="148"/>
        <end position="300"/>
    </location>
</feature>
<dbReference type="Pfam" id="PF00580">
    <property type="entry name" value="UvrD-helicase"/>
    <property type="match status" value="1"/>
</dbReference>
<feature type="transmembrane region" description="Helical" evidence="6">
    <location>
        <begin position="6"/>
        <end position="24"/>
    </location>
</feature>
<keyword evidence="2" id="KW-0378">Hydrolase</keyword>
<name>A0ABU9UG27_9SPIR</name>
<evidence type="ECO:0000313" key="9">
    <source>
        <dbReference type="Proteomes" id="UP001466331"/>
    </source>
</evidence>
<sequence length="477" mass="56609">MENTTVIILLLTGLTIAGLIYYRWDKEQKRKKEEERQKLFAFFKSKLDSISKAVRQFYAHLDYTNGYFTNYQLTVWETQNDILYKEIKDKPFENIQLESEEVKTIKNFLKYFSSSESLRTEHNKNFVKEELKNYSRFFDNIKGRKLDLQQRTAIVTDEDNNIIIAGAGSRKTTTTIGKVNYVIDRYKVRPSEILLISFTRKSAQNLNDRIKIDGVEAKTFHKFGKDIIAEVEGRQPSIFDESQFRPLLTRYFNELLQNKNYLRKVTKYFTVFLKPSKAQSEFENQGDYIQYIKDQNFRTYKLKEVPVRGRMTYKMEVVKSIEECKIANFLLFNSIDYKYEEQYEIKTADMERRQYKPDFSIYQNGTRIYLEHFGISRNGDIPQWFTKDGQTYEEAKCEYNSKINWARNLHQRHGTILIETFSYKMAEGTLFENLTKNLTEAGIILTPKTPQEIWEIINNAAEDKVNNFITLFQTFIP</sequence>
<keyword evidence="6" id="KW-0472">Membrane</keyword>